<dbReference type="Proteomes" id="UP000523087">
    <property type="component" value="Unassembled WGS sequence"/>
</dbReference>
<dbReference type="EMBL" id="JACDUT010000022">
    <property type="protein sequence ID" value="MBA2876908.1"/>
    <property type="molecule type" value="Genomic_DNA"/>
</dbReference>
<organism evidence="1 2">
    <name type="scientific">Thermaerobacillus caldiproteolyticus</name>
    <dbReference type="NCBI Taxonomy" id="247480"/>
    <lineage>
        <taxon>Bacteria</taxon>
        <taxon>Bacillati</taxon>
        <taxon>Bacillota</taxon>
        <taxon>Bacilli</taxon>
        <taxon>Bacillales</taxon>
        <taxon>Anoxybacillaceae</taxon>
        <taxon>Thermaerobacillus</taxon>
    </lineage>
</organism>
<proteinExistence type="predicted"/>
<evidence type="ECO:0000313" key="1">
    <source>
        <dbReference type="EMBL" id="MBA2876908.1"/>
    </source>
</evidence>
<accession>A0A7W0C099</accession>
<reference evidence="1 2" key="1">
    <citation type="submission" date="2020-07" db="EMBL/GenBank/DDBJ databases">
        <title>Genomic Encyclopedia of Type Strains, Phase IV (KMG-IV): sequencing the most valuable type-strain genomes for metagenomic binning, comparative biology and taxonomic classification.</title>
        <authorList>
            <person name="Goeker M."/>
        </authorList>
    </citation>
    <scope>NUCLEOTIDE SEQUENCE [LARGE SCALE GENOMIC DNA]</scope>
    <source>
        <strain evidence="1 2">DSM 15730</strain>
    </source>
</reference>
<dbReference type="RefSeq" id="WP_181557553.1">
    <property type="nucleotide sequence ID" value="NZ_JACDUT010000022.1"/>
</dbReference>
<dbReference type="AlphaFoldDB" id="A0A7W0C099"/>
<gene>
    <name evidence="1" type="ORF">HNR31_003748</name>
</gene>
<sequence length="198" mass="22428">MERCNVCEKWGIPPEPHLHIEEDVEGLLEITDLEKNENTLEAENAELSEAIVYRYVWSPSDLFKIASSQLIASVAKCFCINCINYSLSFIPHYGDGAYCTANEQLKLESPRVIHAHGIDIRGMNYRVVMRVKNISGFKKIKKTAGVIRSVPIGKKLYVGQLVFCDEKAIKIIGFQKWDGKEWIDVSLDELKGGELNDH</sequence>
<protein>
    <submittedName>
        <fullName evidence="1">Uncharacterized protein</fullName>
    </submittedName>
</protein>
<comment type="caution">
    <text evidence="1">The sequence shown here is derived from an EMBL/GenBank/DDBJ whole genome shotgun (WGS) entry which is preliminary data.</text>
</comment>
<keyword evidence="2" id="KW-1185">Reference proteome</keyword>
<evidence type="ECO:0000313" key="2">
    <source>
        <dbReference type="Proteomes" id="UP000523087"/>
    </source>
</evidence>
<name>A0A7W0C099_9BACL</name>